<dbReference type="Pfam" id="PF00151">
    <property type="entry name" value="Lipase"/>
    <property type="match status" value="1"/>
</dbReference>
<dbReference type="OrthoDB" id="199913at2759"/>
<dbReference type="RefSeq" id="XP_009045688.1">
    <property type="nucleotide sequence ID" value="XM_009047440.1"/>
</dbReference>
<dbReference type="AlphaFoldDB" id="V4CML7"/>
<protein>
    <recommendedName>
        <fullName evidence="5">Lipase domain-containing protein</fullName>
    </recommendedName>
</protein>
<organism evidence="6 7">
    <name type="scientific">Lottia gigantea</name>
    <name type="common">Giant owl limpet</name>
    <dbReference type="NCBI Taxonomy" id="225164"/>
    <lineage>
        <taxon>Eukaryota</taxon>
        <taxon>Metazoa</taxon>
        <taxon>Spiralia</taxon>
        <taxon>Lophotrochozoa</taxon>
        <taxon>Mollusca</taxon>
        <taxon>Gastropoda</taxon>
        <taxon>Patellogastropoda</taxon>
        <taxon>Lottioidea</taxon>
        <taxon>Lottiidae</taxon>
        <taxon>Lottia</taxon>
    </lineage>
</organism>
<dbReference type="GO" id="GO:0005615">
    <property type="term" value="C:extracellular space"/>
    <property type="evidence" value="ECO:0007669"/>
    <property type="project" value="TreeGrafter"/>
</dbReference>
<dbReference type="CTD" id="20233883"/>
<feature type="domain" description="Lipase" evidence="5">
    <location>
        <begin position="1"/>
        <end position="246"/>
    </location>
</feature>
<dbReference type="InterPro" id="IPR013818">
    <property type="entry name" value="Lipase"/>
</dbReference>
<dbReference type="KEGG" id="lgi:LOTGIDRAFT_137201"/>
<accession>V4CML7</accession>
<proteinExistence type="inferred from homology"/>
<dbReference type="PRINTS" id="PR00821">
    <property type="entry name" value="TAGLIPASE"/>
</dbReference>
<comment type="similarity">
    <text evidence="2 4">Belongs to the AB hydrolase superfamily. Lipase family.</text>
</comment>
<evidence type="ECO:0000256" key="3">
    <source>
        <dbReference type="ARBA" id="ARBA00022525"/>
    </source>
</evidence>
<dbReference type="HOGENOM" id="CLU_027171_8_1_1"/>
<name>V4CML7_LOTGI</name>
<dbReference type="InterPro" id="IPR000734">
    <property type="entry name" value="TAG_lipase"/>
</dbReference>
<dbReference type="GO" id="GO:0016298">
    <property type="term" value="F:lipase activity"/>
    <property type="evidence" value="ECO:0007669"/>
    <property type="project" value="InterPro"/>
</dbReference>
<evidence type="ECO:0000313" key="7">
    <source>
        <dbReference type="Proteomes" id="UP000030746"/>
    </source>
</evidence>
<dbReference type="InterPro" id="IPR033906">
    <property type="entry name" value="Lipase_N"/>
</dbReference>
<dbReference type="GeneID" id="20233883"/>
<dbReference type="InterPro" id="IPR029058">
    <property type="entry name" value="AB_hydrolase_fold"/>
</dbReference>
<feature type="non-terminal residue" evidence="6">
    <location>
        <position position="1"/>
    </location>
</feature>
<evidence type="ECO:0000256" key="4">
    <source>
        <dbReference type="RuleBase" id="RU004262"/>
    </source>
</evidence>
<dbReference type="CDD" id="cd00707">
    <property type="entry name" value="Pancreat_lipase_like"/>
    <property type="match status" value="1"/>
</dbReference>
<dbReference type="OMA" id="SCANNAC"/>
<gene>
    <name evidence="6" type="ORF">LOTGIDRAFT_137201</name>
</gene>
<evidence type="ECO:0000256" key="2">
    <source>
        <dbReference type="ARBA" id="ARBA00010701"/>
    </source>
</evidence>
<dbReference type="SUPFAM" id="SSF53474">
    <property type="entry name" value="alpha/beta-Hydrolases"/>
    <property type="match status" value="1"/>
</dbReference>
<dbReference type="Proteomes" id="UP000030746">
    <property type="component" value="Unassembled WGS sequence"/>
</dbReference>
<dbReference type="STRING" id="225164.V4CML7"/>
<dbReference type="EMBL" id="KB199952">
    <property type="protein sequence ID" value="ESP03600.1"/>
    <property type="molecule type" value="Genomic_DNA"/>
</dbReference>
<dbReference type="PANTHER" id="PTHR11610">
    <property type="entry name" value="LIPASE"/>
    <property type="match status" value="1"/>
</dbReference>
<dbReference type="Gene3D" id="3.40.50.1820">
    <property type="entry name" value="alpha/beta hydrolase"/>
    <property type="match status" value="1"/>
</dbReference>
<evidence type="ECO:0000259" key="5">
    <source>
        <dbReference type="Pfam" id="PF00151"/>
    </source>
</evidence>
<evidence type="ECO:0000313" key="6">
    <source>
        <dbReference type="EMBL" id="ESP03600.1"/>
    </source>
</evidence>
<dbReference type="GO" id="GO:0016042">
    <property type="term" value="P:lipid catabolic process"/>
    <property type="evidence" value="ECO:0007669"/>
    <property type="project" value="TreeGrafter"/>
</dbReference>
<comment type="subcellular location">
    <subcellularLocation>
        <location evidence="1">Secreted</location>
    </subcellularLocation>
</comment>
<sequence length="248" mass="27336">NSRFDASKRVVLIIHGFQGSFINPWALSLANGILADDVNVICVNWHEGAKTNSYKQATANTRLVGKMIAVMLTTIHDTMGTSYYDMHIIGHSLGSHIAGYVGRFLPGFLGRITGLDPAGPNFAKYDTLVRLDPSDAMFIDVIHSDDDTIFELGWGTGVPMGDLDFYPNGGENQPGCSKQQVACCHMRAINLYISSIRNTFIGRKCKSYDDFNEGLCEPDTAIMGYWATSAPKWGKYYLKTTGVEPYVI</sequence>
<evidence type="ECO:0000256" key="1">
    <source>
        <dbReference type="ARBA" id="ARBA00004613"/>
    </source>
</evidence>
<keyword evidence="3" id="KW-0964">Secreted</keyword>
<reference evidence="6 7" key="1">
    <citation type="journal article" date="2013" name="Nature">
        <title>Insights into bilaterian evolution from three spiralian genomes.</title>
        <authorList>
            <person name="Simakov O."/>
            <person name="Marletaz F."/>
            <person name="Cho S.J."/>
            <person name="Edsinger-Gonzales E."/>
            <person name="Havlak P."/>
            <person name="Hellsten U."/>
            <person name="Kuo D.H."/>
            <person name="Larsson T."/>
            <person name="Lv J."/>
            <person name="Arendt D."/>
            <person name="Savage R."/>
            <person name="Osoegawa K."/>
            <person name="de Jong P."/>
            <person name="Grimwood J."/>
            <person name="Chapman J.A."/>
            <person name="Shapiro H."/>
            <person name="Aerts A."/>
            <person name="Otillar R.P."/>
            <person name="Terry A.Y."/>
            <person name="Boore J.L."/>
            <person name="Grigoriev I.V."/>
            <person name="Lindberg D.R."/>
            <person name="Seaver E.C."/>
            <person name="Weisblat D.A."/>
            <person name="Putnam N.H."/>
            <person name="Rokhsar D.S."/>
        </authorList>
    </citation>
    <scope>NUCLEOTIDE SEQUENCE [LARGE SCALE GENOMIC DNA]</scope>
</reference>
<keyword evidence="7" id="KW-1185">Reference proteome</keyword>